<proteinExistence type="predicted"/>
<dbReference type="AlphaFoldDB" id="A0A371J3C1"/>
<dbReference type="InterPro" id="IPR042215">
    <property type="entry name" value="CarD-like_C"/>
</dbReference>
<evidence type="ECO:0000313" key="3">
    <source>
        <dbReference type="Proteomes" id="UP000215694"/>
    </source>
</evidence>
<reference evidence="2 3" key="1">
    <citation type="journal article" date="2017" name="Genome Announc.">
        <title>Draft Genome Sequence of Romboutsia weinsteinii sp. nov. Strain CCRI-19649(T) Isolated from Surface Water.</title>
        <authorList>
            <person name="Maheux A.F."/>
            <person name="Boudreau D.K."/>
            <person name="Berube E."/>
            <person name="Boissinot M."/>
            <person name="Cantin P."/>
            <person name="Raymond F."/>
            <person name="Corbeil J."/>
            <person name="Omar R.F."/>
            <person name="Bergeron M.G."/>
        </authorList>
    </citation>
    <scope>NUCLEOTIDE SEQUENCE [LARGE SCALE GENOMIC DNA]</scope>
    <source>
        <strain evidence="2 3">CCRI-19649</strain>
    </source>
</reference>
<feature type="domain" description="CarD-like/TRCF RNAP-interacting" evidence="1">
    <location>
        <begin position="21"/>
        <end position="72"/>
    </location>
</feature>
<comment type="caution">
    <text evidence="2">The sequence shown here is derived from an EMBL/GenBank/DDBJ whole genome shotgun (WGS) entry which is preliminary data.</text>
</comment>
<dbReference type="EMBL" id="NOJY02000014">
    <property type="protein sequence ID" value="RDY27281.1"/>
    <property type="molecule type" value="Genomic_DNA"/>
</dbReference>
<dbReference type="Gene3D" id="2.40.10.170">
    <property type="match status" value="1"/>
</dbReference>
<protein>
    <recommendedName>
        <fullName evidence="1">CarD-like/TRCF RNAP-interacting domain-containing protein</fullName>
    </recommendedName>
</protein>
<gene>
    <name evidence="2" type="ORF">CHL78_009850</name>
</gene>
<name>A0A371J3C1_9FIRM</name>
<dbReference type="Gene3D" id="1.20.58.1290">
    <property type="entry name" value="CarD-like, C-terminal domain"/>
    <property type="match status" value="1"/>
</dbReference>
<dbReference type="Pfam" id="PF02559">
    <property type="entry name" value="CarD_TRCF_RID"/>
    <property type="match status" value="1"/>
</dbReference>
<evidence type="ECO:0000259" key="1">
    <source>
        <dbReference type="Pfam" id="PF02559"/>
    </source>
</evidence>
<dbReference type="InterPro" id="IPR003711">
    <property type="entry name" value="CarD-like/TRCF_RID"/>
</dbReference>
<sequence>MDSIFGYKVKYKEDGSYKSMYKIGEFIIYGNNGVCEVIDVGSINISGINKDKIYYTLKQIYENGSIFAPIDTRVFMRGVITYEEAQQLIERIPFIKEVECSEKNGKLLENYYKKFLESHECIDLLSIISSIYDKKDNAINSGKKLGQIDEKFMKIATGLIHDEFSVALGIPREEVQTYINEKIKEIKKNRVI</sequence>
<keyword evidence="3" id="KW-1185">Reference proteome</keyword>
<evidence type="ECO:0000313" key="2">
    <source>
        <dbReference type="EMBL" id="RDY27281.1"/>
    </source>
</evidence>
<dbReference type="Proteomes" id="UP000215694">
    <property type="component" value="Unassembled WGS sequence"/>
</dbReference>
<accession>A0A371J3C1</accession>
<organism evidence="2 3">
    <name type="scientific">Romboutsia weinsteinii</name>
    <dbReference type="NCBI Taxonomy" id="2020949"/>
    <lineage>
        <taxon>Bacteria</taxon>
        <taxon>Bacillati</taxon>
        <taxon>Bacillota</taxon>
        <taxon>Clostridia</taxon>
        <taxon>Peptostreptococcales</taxon>
        <taxon>Peptostreptococcaceae</taxon>
        <taxon>Romboutsia</taxon>
    </lineage>
</organism>